<accession>A0ACB7UU97</accession>
<evidence type="ECO:0000313" key="1">
    <source>
        <dbReference type="EMBL" id="KAH7664270.1"/>
    </source>
</evidence>
<sequence length="59" mass="6561">MAFYSKCFSSLGILLVLSSQFLNLVGSVQSEEQGSVLQSTPQVPTMYDQHYPIHPLELT</sequence>
<gene>
    <name evidence="1" type="ORF">IHE45_14G109800</name>
</gene>
<protein>
    <submittedName>
        <fullName evidence="1">Uncharacterized protein</fullName>
    </submittedName>
</protein>
<organism evidence="1 2">
    <name type="scientific">Dioscorea alata</name>
    <name type="common">Purple yam</name>
    <dbReference type="NCBI Taxonomy" id="55571"/>
    <lineage>
        <taxon>Eukaryota</taxon>
        <taxon>Viridiplantae</taxon>
        <taxon>Streptophyta</taxon>
        <taxon>Embryophyta</taxon>
        <taxon>Tracheophyta</taxon>
        <taxon>Spermatophyta</taxon>
        <taxon>Magnoliopsida</taxon>
        <taxon>Liliopsida</taxon>
        <taxon>Dioscoreales</taxon>
        <taxon>Dioscoreaceae</taxon>
        <taxon>Dioscorea</taxon>
    </lineage>
</organism>
<dbReference type="Proteomes" id="UP000827976">
    <property type="component" value="Chromosome 14"/>
</dbReference>
<name>A0ACB7UU97_DIOAL</name>
<dbReference type="EMBL" id="CM037024">
    <property type="protein sequence ID" value="KAH7664270.1"/>
    <property type="molecule type" value="Genomic_DNA"/>
</dbReference>
<proteinExistence type="predicted"/>
<evidence type="ECO:0000313" key="2">
    <source>
        <dbReference type="Proteomes" id="UP000827976"/>
    </source>
</evidence>
<reference evidence="2" key="1">
    <citation type="journal article" date="2022" name="Nat. Commun.">
        <title>Chromosome evolution and the genetic basis of agronomically important traits in greater yam.</title>
        <authorList>
            <person name="Bredeson J.V."/>
            <person name="Lyons J.B."/>
            <person name="Oniyinde I.O."/>
            <person name="Okereke N.R."/>
            <person name="Kolade O."/>
            <person name="Nnabue I."/>
            <person name="Nwadili C.O."/>
            <person name="Hribova E."/>
            <person name="Parker M."/>
            <person name="Nwogha J."/>
            <person name="Shu S."/>
            <person name="Carlson J."/>
            <person name="Kariba R."/>
            <person name="Muthemba S."/>
            <person name="Knop K."/>
            <person name="Barton G.J."/>
            <person name="Sherwood A.V."/>
            <person name="Lopez-Montes A."/>
            <person name="Asiedu R."/>
            <person name="Jamnadass R."/>
            <person name="Muchugi A."/>
            <person name="Goodstein D."/>
            <person name="Egesi C.N."/>
            <person name="Featherston J."/>
            <person name="Asfaw A."/>
            <person name="Simpson G.G."/>
            <person name="Dolezel J."/>
            <person name="Hendre P.S."/>
            <person name="Van Deynze A."/>
            <person name="Kumar P.L."/>
            <person name="Obidiegwu J.E."/>
            <person name="Bhattacharjee R."/>
            <person name="Rokhsar D.S."/>
        </authorList>
    </citation>
    <scope>NUCLEOTIDE SEQUENCE [LARGE SCALE GENOMIC DNA]</scope>
    <source>
        <strain evidence="2">cv. TDa95/00328</strain>
    </source>
</reference>
<keyword evidence="2" id="KW-1185">Reference proteome</keyword>
<comment type="caution">
    <text evidence="1">The sequence shown here is derived from an EMBL/GenBank/DDBJ whole genome shotgun (WGS) entry which is preliminary data.</text>
</comment>